<dbReference type="EMBL" id="CP003332">
    <property type="protein sequence ID" value="AFJ63116.1"/>
    <property type="molecule type" value="Genomic_DNA"/>
</dbReference>
<name>I2C8Z2_BACAY</name>
<gene>
    <name evidence="1" type="ORF">MUS_3231</name>
</gene>
<accession>I2C8Z2</accession>
<sequence length="42" mass="4953">MRLDVYQPQALFIFREKLKNCTSDFHQGAVFAYASMKQIDQL</sequence>
<dbReference type="Proteomes" id="UP000002878">
    <property type="component" value="Chromosome"/>
</dbReference>
<dbReference type="KEGG" id="bqy:MUS_3231"/>
<organism evidence="1 2">
    <name type="scientific">Bacillus amyloliquefaciens (strain Y2)</name>
    <name type="common">Bacillus amyloliquefaciens subsp. plantarum (strain B9601-Y2)</name>
    <dbReference type="NCBI Taxonomy" id="1155777"/>
    <lineage>
        <taxon>Bacteria</taxon>
        <taxon>Bacillati</taxon>
        <taxon>Bacillota</taxon>
        <taxon>Bacilli</taxon>
        <taxon>Bacillales</taxon>
        <taxon>Bacillaceae</taxon>
        <taxon>Bacillus</taxon>
        <taxon>Bacillus amyloliquefaciens group</taxon>
    </lineage>
</organism>
<evidence type="ECO:0000313" key="1">
    <source>
        <dbReference type="EMBL" id="AFJ63116.1"/>
    </source>
</evidence>
<dbReference type="AlphaFoldDB" id="I2C8Z2"/>
<dbReference type="HOGENOM" id="CLU_3246693_0_0_9"/>
<proteinExistence type="predicted"/>
<evidence type="ECO:0000313" key="2">
    <source>
        <dbReference type="Proteomes" id="UP000002878"/>
    </source>
</evidence>
<protein>
    <submittedName>
        <fullName evidence="1">Uncharacterized protein</fullName>
    </submittedName>
</protein>
<reference evidence="1 2" key="1">
    <citation type="journal article" date="2012" name="J. Biotechnol.">
        <title>Genome sequence of the plant growth promoting strain Bacillus amyloliquefaciens subsp. plantarum B9601-Y2 and expression of mersacidin and other secondary metabolites.</title>
        <authorList>
            <person name="He P."/>
            <person name="Hao K."/>
            <person name="Blom J."/>
            <person name="Ruckert C."/>
            <person name="Vater J."/>
            <person name="Mao Z."/>
            <person name="Wu Y."/>
            <person name="Hou M."/>
            <person name="He P."/>
            <person name="He Y."/>
            <person name="Borriss R."/>
        </authorList>
    </citation>
    <scope>NUCLEOTIDE SEQUENCE [LARGE SCALE GENOMIC DNA]</scope>
    <source>
        <strain evidence="1">Y2</strain>
    </source>
</reference>